<reference evidence="2 3" key="1">
    <citation type="submission" date="2014-02" db="EMBL/GenBank/DDBJ databases">
        <title>Draft genome sequence of Lysinibacillus sinduriensis JCM 15800.</title>
        <authorList>
            <person name="Zhang F."/>
            <person name="Wang G."/>
            <person name="Zhang L."/>
        </authorList>
    </citation>
    <scope>NUCLEOTIDE SEQUENCE [LARGE SCALE GENOMIC DNA]</scope>
    <source>
        <strain evidence="2 3">JCM 15800</strain>
    </source>
</reference>
<feature type="signal peptide" evidence="1">
    <location>
        <begin position="1"/>
        <end position="17"/>
    </location>
</feature>
<name>A0A0A3I1L7_9BACL</name>
<dbReference type="Proteomes" id="UP000030408">
    <property type="component" value="Unassembled WGS sequence"/>
</dbReference>
<accession>A0A0A3I1L7</accession>
<dbReference type="eggNOG" id="ENOG5031V81">
    <property type="taxonomic scope" value="Bacteria"/>
</dbReference>
<evidence type="ECO:0000313" key="2">
    <source>
        <dbReference type="EMBL" id="KGR78624.1"/>
    </source>
</evidence>
<protein>
    <recommendedName>
        <fullName evidence="4">NEAT domain-containing protein</fullName>
    </recommendedName>
</protein>
<evidence type="ECO:0008006" key="4">
    <source>
        <dbReference type="Google" id="ProtNLM"/>
    </source>
</evidence>
<organism evidence="2 3">
    <name type="scientific">Ureibacillus sinduriensis BLB-1 = JCM 15800</name>
    <dbReference type="NCBI Taxonomy" id="1384057"/>
    <lineage>
        <taxon>Bacteria</taxon>
        <taxon>Bacillati</taxon>
        <taxon>Bacillota</taxon>
        <taxon>Bacilli</taxon>
        <taxon>Bacillales</taxon>
        <taxon>Caryophanaceae</taxon>
        <taxon>Ureibacillus</taxon>
    </lineage>
</organism>
<comment type="caution">
    <text evidence="2">The sequence shown here is derived from an EMBL/GenBank/DDBJ whole genome shotgun (WGS) entry which is preliminary data.</text>
</comment>
<feature type="chain" id="PRO_5039470654" description="NEAT domain-containing protein" evidence="1">
    <location>
        <begin position="18"/>
        <end position="151"/>
    </location>
</feature>
<proteinExistence type="predicted"/>
<evidence type="ECO:0000313" key="3">
    <source>
        <dbReference type="Proteomes" id="UP000030408"/>
    </source>
</evidence>
<dbReference type="RefSeq" id="WP_036197326.1">
    <property type="nucleotide sequence ID" value="NZ_AVCY01000026.1"/>
</dbReference>
<sequence>MKKLLSFLTLTFFFSMAANTLAAEDRPTIPYFGVGAVVQEMVEGEYLVKTEGAKAEEGFIYTPPNPFTKDNIKFLITLKGKGTVILKLEETNARGQYIKEKKVEVRLTEDWVTHEVAFTLESPSSQIDASVLTQDKEKAEFSFKNVQIIEE</sequence>
<keyword evidence="1" id="KW-0732">Signal</keyword>
<keyword evidence="3" id="KW-1185">Reference proteome</keyword>
<dbReference type="EMBL" id="JPVO01000030">
    <property type="protein sequence ID" value="KGR78624.1"/>
    <property type="molecule type" value="Genomic_DNA"/>
</dbReference>
<gene>
    <name evidence="2" type="ORF">CD33_01165</name>
</gene>
<dbReference type="AlphaFoldDB" id="A0A0A3I1L7"/>
<dbReference type="OrthoDB" id="2966737at2"/>
<evidence type="ECO:0000256" key="1">
    <source>
        <dbReference type="SAM" id="SignalP"/>
    </source>
</evidence>